<feature type="binding site" evidence="14">
    <location>
        <begin position="411"/>
        <end position="418"/>
    </location>
    <ligand>
        <name>ATP</name>
        <dbReference type="ChEBI" id="CHEBI:30616"/>
    </ligand>
</feature>
<dbReference type="Gene3D" id="3.40.50.300">
    <property type="entry name" value="P-loop containing nucleotide triphosphate hydrolases"/>
    <property type="match status" value="1"/>
</dbReference>
<evidence type="ECO:0000256" key="14">
    <source>
        <dbReference type="PROSITE-ProRule" id="PRU00289"/>
    </source>
</evidence>
<dbReference type="SUPFAM" id="SSF46785">
    <property type="entry name" value="Winged helix' DNA-binding domain"/>
    <property type="match status" value="1"/>
</dbReference>
<dbReference type="Proteomes" id="UP000035036">
    <property type="component" value="Chromosome"/>
</dbReference>
<evidence type="ECO:0000256" key="3">
    <source>
        <dbReference type="ARBA" id="ARBA00022475"/>
    </source>
</evidence>
<dbReference type="PANTHER" id="PTHR22683:SF41">
    <property type="entry name" value="DNA TRANSLOCASE FTSK"/>
    <property type="match status" value="1"/>
</dbReference>
<organism evidence="19 20">
    <name type="scientific">Geoalkalibacter subterraneus</name>
    <dbReference type="NCBI Taxonomy" id="483547"/>
    <lineage>
        <taxon>Bacteria</taxon>
        <taxon>Pseudomonadati</taxon>
        <taxon>Thermodesulfobacteriota</taxon>
        <taxon>Desulfuromonadia</taxon>
        <taxon>Desulfuromonadales</taxon>
        <taxon>Geoalkalibacteraceae</taxon>
        <taxon>Geoalkalibacter</taxon>
    </lineage>
</organism>
<dbReference type="CDD" id="cd01127">
    <property type="entry name" value="TrwB_TraG_TraD_VirD4"/>
    <property type="match status" value="1"/>
</dbReference>
<feature type="transmembrane region" description="Helical" evidence="17">
    <location>
        <begin position="17"/>
        <end position="36"/>
    </location>
</feature>
<comment type="similarity">
    <text evidence="2">Belongs to the FtsK/SpoIIIE/SftA family.</text>
</comment>
<dbReference type="STRING" id="483547.GSUB_03155"/>
<keyword evidence="5 17" id="KW-0812">Transmembrane</keyword>
<evidence type="ECO:0000256" key="17">
    <source>
        <dbReference type="SAM" id="Phobius"/>
    </source>
</evidence>
<feature type="transmembrane region" description="Helical" evidence="17">
    <location>
        <begin position="140"/>
        <end position="164"/>
    </location>
</feature>
<dbReference type="InterPro" id="IPR050206">
    <property type="entry name" value="FtsK/SpoIIIE/SftA"/>
</dbReference>
<dbReference type="Pfam" id="PF17854">
    <property type="entry name" value="FtsK_alpha"/>
    <property type="match status" value="1"/>
</dbReference>
<dbReference type="GO" id="GO:0005886">
    <property type="term" value="C:plasma membrane"/>
    <property type="evidence" value="ECO:0007669"/>
    <property type="project" value="UniProtKB-SubCell"/>
</dbReference>
<keyword evidence="20" id="KW-1185">Reference proteome</keyword>
<dbReference type="OrthoDB" id="9807790at2"/>
<name>A0A0B5FQ96_9BACT</name>
<feature type="region of interest" description="Disordered" evidence="16">
    <location>
        <begin position="738"/>
        <end position="763"/>
    </location>
</feature>
<feature type="coiled-coil region" evidence="15">
    <location>
        <begin position="495"/>
        <end position="522"/>
    </location>
</feature>
<dbReference type="GO" id="GO:0007059">
    <property type="term" value="P:chromosome segregation"/>
    <property type="evidence" value="ECO:0007669"/>
    <property type="project" value="UniProtKB-KW"/>
</dbReference>
<feature type="region of interest" description="Disordered" evidence="16">
    <location>
        <begin position="675"/>
        <end position="699"/>
    </location>
</feature>
<evidence type="ECO:0000256" key="4">
    <source>
        <dbReference type="ARBA" id="ARBA00022618"/>
    </source>
</evidence>
<dbReference type="Pfam" id="PF01580">
    <property type="entry name" value="FtsK_SpoIIIE"/>
    <property type="match status" value="1"/>
</dbReference>
<evidence type="ECO:0000256" key="7">
    <source>
        <dbReference type="ARBA" id="ARBA00022829"/>
    </source>
</evidence>
<dbReference type="InterPro" id="IPR027417">
    <property type="entry name" value="P-loop_NTPase"/>
</dbReference>
<keyword evidence="3" id="KW-1003">Cell membrane</keyword>
<dbReference type="PANTHER" id="PTHR22683">
    <property type="entry name" value="SPORULATION PROTEIN RELATED"/>
    <property type="match status" value="1"/>
</dbReference>
<keyword evidence="12" id="KW-0131">Cell cycle</keyword>
<protein>
    <submittedName>
        <fullName evidence="19">Cell division protein FtsK</fullName>
    </submittedName>
</protein>
<dbReference type="PROSITE" id="PS50901">
    <property type="entry name" value="FTSK"/>
    <property type="match status" value="1"/>
</dbReference>
<reference evidence="19 20" key="1">
    <citation type="journal article" date="2015" name="Genome Announc.">
        <title>Genomes of Geoalkalibacter ferrihydriticus Z-0531T and Geoalkalibacter subterraneus Red1T, Two Haloalkaliphilic Metal-Reducing Deltaproteobacteria.</title>
        <authorList>
            <person name="Badalamenti J.P."/>
            <person name="Krajmalnik-Brown R."/>
            <person name="Torres C.I."/>
            <person name="Bond D.R."/>
        </authorList>
    </citation>
    <scope>NUCLEOTIDE SEQUENCE [LARGE SCALE GENOMIC DNA]</scope>
    <source>
        <strain evidence="19 20">Red1</strain>
    </source>
</reference>
<dbReference type="InterPro" id="IPR003593">
    <property type="entry name" value="AAA+_ATPase"/>
</dbReference>
<evidence type="ECO:0000256" key="6">
    <source>
        <dbReference type="ARBA" id="ARBA00022741"/>
    </source>
</evidence>
<dbReference type="InterPro" id="IPR041027">
    <property type="entry name" value="FtsK_alpha"/>
</dbReference>
<dbReference type="InterPro" id="IPR036390">
    <property type="entry name" value="WH_DNA-bd_sf"/>
</dbReference>
<evidence type="ECO:0000256" key="12">
    <source>
        <dbReference type="ARBA" id="ARBA00023306"/>
    </source>
</evidence>
<dbReference type="Gene3D" id="3.30.980.40">
    <property type="match status" value="1"/>
</dbReference>
<feature type="transmembrane region" description="Helical" evidence="17">
    <location>
        <begin position="66"/>
        <end position="90"/>
    </location>
</feature>
<feature type="domain" description="FtsK" evidence="18">
    <location>
        <begin position="394"/>
        <end position="620"/>
    </location>
</feature>
<gene>
    <name evidence="19" type="ORF">GSUB_03155</name>
</gene>
<evidence type="ECO:0000256" key="11">
    <source>
        <dbReference type="ARBA" id="ARBA00023136"/>
    </source>
</evidence>
<dbReference type="Pfam" id="PF13491">
    <property type="entry name" value="FtsK_4TM"/>
    <property type="match status" value="1"/>
</dbReference>
<evidence type="ECO:0000256" key="2">
    <source>
        <dbReference type="ARBA" id="ARBA00006474"/>
    </source>
</evidence>
<dbReference type="Gene3D" id="1.10.10.10">
    <property type="entry name" value="Winged helix-like DNA-binding domain superfamily/Winged helix DNA-binding domain"/>
    <property type="match status" value="1"/>
</dbReference>
<dbReference type="Pfam" id="PF09397">
    <property type="entry name" value="FtsK_gamma"/>
    <property type="match status" value="1"/>
</dbReference>
<dbReference type="InterPro" id="IPR025199">
    <property type="entry name" value="FtsK_4TM"/>
</dbReference>
<evidence type="ECO:0000313" key="19">
    <source>
        <dbReference type="EMBL" id="AJF05771.1"/>
    </source>
</evidence>
<dbReference type="GO" id="GO:0051301">
    <property type="term" value="P:cell division"/>
    <property type="evidence" value="ECO:0007669"/>
    <property type="project" value="UniProtKB-KW"/>
</dbReference>
<feature type="region of interest" description="Disordered" evidence="16">
    <location>
        <begin position="193"/>
        <end position="243"/>
    </location>
</feature>
<feature type="compositionally biased region" description="Basic and acidic residues" evidence="16">
    <location>
        <begin position="750"/>
        <end position="763"/>
    </location>
</feature>
<evidence type="ECO:0000256" key="8">
    <source>
        <dbReference type="ARBA" id="ARBA00022840"/>
    </source>
</evidence>
<dbReference type="RefSeq" id="WP_040199155.1">
    <property type="nucleotide sequence ID" value="NZ_CP010311.1"/>
</dbReference>
<evidence type="ECO:0000256" key="5">
    <source>
        <dbReference type="ARBA" id="ARBA00022692"/>
    </source>
</evidence>
<keyword evidence="9 17" id="KW-1133">Transmembrane helix</keyword>
<dbReference type="KEGG" id="gsb:GSUB_03155"/>
<feature type="transmembrane region" description="Helical" evidence="17">
    <location>
        <begin position="102"/>
        <end position="120"/>
    </location>
</feature>
<proteinExistence type="inferred from homology"/>
<keyword evidence="6 14" id="KW-0547">Nucleotide-binding</keyword>
<evidence type="ECO:0000256" key="15">
    <source>
        <dbReference type="SAM" id="Coils"/>
    </source>
</evidence>
<dbReference type="GO" id="GO:0003677">
    <property type="term" value="F:DNA binding"/>
    <property type="evidence" value="ECO:0007669"/>
    <property type="project" value="UniProtKB-KW"/>
</dbReference>
<dbReference type="HOGENOM" id="CLU_001981_9_7_7"/>
<evidence type="ECO:0000256" key="16">
    <source>
        <dbReference type="SAM" id="MobiDB-lite"/>
    </source>
</evidence>
<keyword evidence="7" id="KW-0159">Chromosome partition</keyword>
<sequence>MSDETSKTRRVTLRKEIAGLIWLALGLFLLLCLVSFNQGDPSWNTSIRPDEISNLGGVVGAYLADILFQTLGLPALLLPLACFLVAWRLLRMREVRFRLQRTLAFFALLLSLAGLLALRFKEIPLFGSTLDEAGGAAGRILVYSLSSLLNITGTAIVLGVFFLVSLMLSTRFSLVLFLSDRLDRLGRGIEQRRDRRAVRRQQKAKEKGERLEKGPVIAQPVPHPQSSANYSSKKKKKKKKDDPDLQEHFEFLEPSGTYHRPSLSLLDHDGGPPPEVDRESLMANARLLENKLKDFGVEGEVAEVKPGPVVTMYEFAPAPGVKVNKIAGLSDDLSMALRAMSIRIVAPIPGRGVVGIEIPNRERETVWLKDIFESDVFQKAGGRLPMALGKDIFGGTVVSDLAKMPHLLVAGSTGSGKSVSINTMVLSLLYRATPEDVRIIMVDPKMLELSIYEGIPHLLLPVVTNPKKAALALNWAVREMERRYRLMADKGVRNIDGYNKKLAREEKELAERKNQANGEDEAVDMMEDDLPEVEPVEGEELEHGHLPYIVVIVDELADLMMVAGREIEEAIARLAQMARAAGIHLILATQRPSVDVITGLIKANFPTRISFKVFSRTDSRTILDSMGAETLLGMGDMLFLPPGTGALQRVHGAFVSEMEVQRVVEFLKKQGEPEYDKSILETPAGGEGSGGSDDEEEDEKWDEALALVADTRQASISMLQRRLRVGYNRAARMIEKMEQEGIVGPSDGTSKPREVFINRIEPQ</sequence>
<evidence type="ECO:0000256" key="1">
    <source>
        <dbReference type="ARBA" id="ARBA00004651"/>
    </source>
</evidence>
<evidence type="ECO:0000256" key="13">
    <source>
        <dbReference type="ARBA" id="ARBA00025923"/>
    </source>
</evidence>
<keyword evidence="4 19" id="KW-0132">Cell division</keyword>
<evidence type="ECO:0000313" key="20">
    <source>
        <dbReference type="Proteomes" id="UP000035036"/>
    </source>
</evidence>
<dbReference type="InterPro" id="IPR002543">
    <property type="entry name" value="FtsK_dom"/>
</dbReference>
<keyword evidence="8 14" id="KW-0067">ATP-binding</keyword>
<keyword evidence="11 17" id="KW-0472">Membrane</keyword>
<dbReference type="InterPro" id="IPR018541">
    <property type="entry name" value="Ftsk_gamma"/>
</dbReference>
<comment type="subunit">
    <text evidence="13">Homohexamer. Forms a ring that surrounds DNA.</text>
</comment>
<evidence type="ECO:0000256" key="9">
    <source>
        <dbReference type="ARBA" id="ARBA00022989"/>
    </source>
</evidence>
<dbReference type="GO" id="GO:0005524">
    <property type="term" value="F:ATP binding"/>
    <property type="evidence" value="ECO:0007669"/>
    <property type="project" value="UniProtKB-UniRule"/>
</dbReference>
<keyword evidence="10" id="KW-0238">DNA-binding</keyword>
<dbReference type="InterPro" id="IPR036388">
    <property type="entry name" value="WH-like_DNA-bd_sf"/>
</dbReference>
<keyword evidence="15" id="KW-0175">Coiled coil</keyword>
<feature type="compositionally biased region" description="Basic and acidic residues" evidence="16">
    <location>
        <begin position="203"/>
        <end position="213"/>
    </location>
</feature>
<dbReference type="SMART" id="SM00382">
    <property type="entry name" value="AAA"/>
    <property type="match status" value="1"/>
</dbReference>
<dbReference type="SMART" id="SM00843">
    <property type="entry name" value="Ftsk_gamma"/>
    <property type="match status" value="1"/>
</dbReference>
<evidence type="ECO:0000259" key="18">
    <source>
        <dbReference type="PROSITE" id="PS50901"/>
    </source>
</evidence>
<comment type="subcellular location">
    <subcellularLocation>
        <location evidence="1">Cell membrane</location>
        <topology evidence="1">Multi-pass membrane protein</topology>
    </subcellularLocation>
</comment>
<dbReference type="EMBL" id="CP010311">
    <property type="protein sequence ID" value="AJF05771.1"/>
    <property type="molecule type" value="Genomic_DNA"/>
</dbReference>
<accession>A0A0B5FQ96</accession>
<dbReference type="SUPFAM" id="SSF52540">
    <property type="entry name" value="P-loop containing nucleoside triphosphate hydrolases"/>
    <property type="match status" value="1"/>
</dbReference>
<evidence type="ECO:0000256" key="10">
    <source>
        <dbReference type="ARBA" id="ARBA00023125"/>
    </source>
</evidence>
<dbReference type="AlphaFoldDB" id="A0A0B5FQ96"/>